<feature type="signal peptide" evidence="2">
    <location>
        <begin position="1"/>
        <end position="32"/>
    </location>
</feature>
<organism evidence="3 4">
    <name type="scientific">Erythrobacter dokdonensis DSW-74</name>
    <dbReference type="NCBI Taxonomy" id="1300349"/>
    <lineage>
        <taxon>Bacteria</taxon>
        <taxon>Pseudomonadati</taxon>
        <taxon>Pseudomonadota</taxon>
        <taxon>Alphaproteobacteria</taxon>
        <taxon>Sphingomonadales</taxon>
        <taxon>Erythrobacteraceae</taxon>
        <taxon>Erythrobacter/Porphyrobacter group</taxon>
        <taxon>Erythrobacter</taxon>
    </lineage>
</organism>
<dbReference type="STRING" id="1300349.I603_2577"/>
<accession>A0A1A7BE31</accession>
<dbReference type="Proteomes" id="UP000092484">
    <property type="component" value="Unassembled WGS sequence"/>
</dbReference>
<dbReference type="PATRIC" id="fig|1300349.4.peg.2567"/>
<feature type="region of interest" description="Disordered" evidence="1">
    <location>
        <begin position="1995"/>
        <end position="2079"/>
    </location>
</feature>
<feature type="compositionally biased region" description="Pro residues" evidence="1">
    <location>
        <begin position="1995"/>
        <end position="2005"/>
    </location>
</feature>
<comment type="caution">
    <text evidence="3">The sequence shown here is derived from an EMBL/GenBank/DDBJ whole genome shotgun (WGS) entry which is preliminary data.</text>
</comment>
<keyword evidence="4" id="KW-1185">Reference proteome</keyword>
<dbReference type="PROSITE" id="PS51318">
    <property type="entry name" value="TAT"/>
    <property type="match status" value="1"/>
</dbReference>
<feature type="compositionally biased region" description="Basic and acidic residues" evidence="1">
    <location>
        <begin position="2036"/>
        <end position="2049"/>
    </location>
</feature>
<dbReference type="InterPro" id="IPR006311">
    <property type="entry name" value="TAT_signal"/>
</dbReference>
<dbReference type="RefSeq" id="WP_068865605.1">
    <property type="nucleotide sequence ID" value="NZ_LZYB01000008.1"/>
</dbReference>
<feature type="chain" id="PRO_5008354897" evidence="2">
    <location>
        <begin position="33"/>
        <end position="2079"/>
    </location>
</feature>
<sequence length="2079" mass="201389">MTSPKTNRSRLLLGCGSAAMALALTLAPQSAAAQAINATGTVVDGAASIDDNFPGQTNVSVFSSTAVIDWTPAEDNSGNALDFLPAGTTASFIAGDSNPDFAVLNRILPSTNGNVVVIDGTVLSRVFDQAGNLVPGGFVAFYSPTGILVGSTATFDVGSLLLTTLDPTADSFPAFAAGTGPLELVGAQGSTARIQINQGAQITASAENSFFAVVAADVQMAGTALVNGSHAYVAGEVVNLTFSNGLFDIEIPVGTAAGGTVLDLGGTIGGPSSTGAGDNHMIYGVAAAGADPISLLLRGNLGFEPAQQAGIVNGEIIISANYNVFGRTVNGGSISDGIGAVFSENSATSDIRADILIDDIVSTSSLLAIGTHATRMRAFDVSSSVDGNLLLVGREIAELDVTAGLDITGDLLVSADAYGLVSGDLSDPADADAAAGTALVSARLGGVLNIGGEARISADAFAGADLQTLTAGTALGGTARFVSDGGTISVNGPTTISARALGADFSGVSTDADVRAGLAELLVSEQGDVTLNGQLLVTAEAFGRTLGPTIAGNAFGGTARVRNVGSTLSVNADVLINASAAGAEAFATGDGALADAGVAVLEVEEGGQTTVAGLLSLSANALGGNNLSGRGGNALGGVALASTRSGGALVVEGDFFANAEAFGGNGISGGDAFGGVAGAVAFTGSIDLRADAQAVATGEGGTAEFGFGGDGGNGTGGTALLRADGSLNETATLAVAGNAFVNASGTGGDGGLTDGTNRGGTGGIGQGGSAAIANQADDRFNGGAYLLAGGDNGTLSIAGFVQADASGFGGSGGNFNIDITDHDANDAGDGGDGIGGWVQLGTDLLGGDGSLGLGSATFGNLIATAVGDGGSGGFDQSDVGTGPGNGIAGNGVGGSALLTAGAGSVTADAADLIADGAGGDSTNGGTGTGGRAGILGEAGGSITLGQLFAIAQGAGGFAASGVGGTGQGGEAFIQLQGIDVTINGDAFVDASGFGGFSEGGDGGDGTGGTAFVGLTANTPGSGTITGNASIEANGFGGGSGEGATGGTGRGGLAYAQALAGSTVRFGTAQITATGVGGQNEGFNPPATGGDGFGGIAELRSLGSGSQLIIERNFTSDFFSQQTNRGAIVAALGIGERTTGGSGIGGSGTGGSIALRANLGGSIALPADPLNDPGSIGFISLLARGFGGASTVDGGTGGTGTGGNAIFEIDGGSLSMGRTNFSVFGVGGNGFNAQANITGGDGFGGTRLIRIVNGGTLTAELFAGGSGATGGNGTGTGNGGDATGGSNRVELNNGTLNAVGRMFVVDQAFGGSGNAGGNAVAGTVQFDAFNSTINFAPDGQGNFGLVLGGQTVGGNGVVSGGNATGEAVTLELEETTVTGGNFQITPLTIGGNASGPGGIGGNATAISATFVAAGSNIGLIGSNIISADARGGNGGPQGTDGVGGNAESGAVTVNFTNSQVTVAQAGSDLGVLLLSSQATGGFGDQTGSALSDIAQLQLSSGNLAADEIRVEAQAFAAADASGQIGGAADGGVADISMQGGAVLDAGLIALASNALTSTGGFSQAGQAVVQALNGGGQLAAENLTLFADAEGSDTSNIAGRFELNVLAGNLSLTNLTASALGDTLATSAVASQLVADGGSIAVTGNLDAIALGDIEVRTGQGGLIGALPGASTDTAISLTSQGLITILGDNEAAVGLGGQTISLTSFDLDILAGSRIGAEVISVTSLETAATAILGGTASGDGFTLTADELARLDGFALDFFLPEVDAPNDPNLPDLLIRDLVFNGSRIGSVQILTGADVSGIVRVEGTARFENANVETSLSIRAAERIEVVTPGGIRITDANGAPSGLLALNAGTIWAADSDTIAQLQADPTFAGRDDVLAVAAQGSDDPLGYLRARLISLGAGGQLLIRNTGTTTEQGGVLVGAGGLSIFADPQYNQGTPLDVFAYGRRQRDDGTFVTGEEFFNEVNFNRAVPNATTYLDAAAFNDCIINTGVCPTPPPPTPPPSRDTELPPLNNPTVIVDPVNAGDPVGPSPVEQDEKFGMDFPERPEAPLISEEPLLDDPVASGSDASVYAPPEEEK</sequence>
<evidence type="ECO:0000256" key="2">
    <source>
        <dbReference type="SAM" id="SignalP"/>
    </source>
</evidence>
<keyword evidence="2" id="KW-0732">Signal</keyword>
<dbReference type="EMBL" id="LZYB01000008">
    <property type="protein sequence ID" value="OBV10016.1"/>
    <property type="molecule type" value="Genomic_DNA"/>
</dbReference>
<reference evidence="3 4" key="1">
    <citation type="submission" date="2016-06" db="EMBL/GenBank/DDBJ databases">
        <title>Genome sequence of Porphyrobacter dokdonensis DSW-74.</title>
        <authorList>
            <person name="Kim J.F."/>
            <person name="Song J.Y."/>
        </authorList>
    </citation>
    <scope>NUCLEOTIDE SEQUENCE [LARGE SCALE GENOMIC DNA]</scope>
    <source>
        <strain evidence="3 4">DSW-74</strain>
    </source>
</reference>
<protein>
    <submittedName>
        <fullName evidence="3">Outer membrane autotransporter barrel protein</fullName>
    </submittedName>
</protein>
<evidence type="ECO:0000313" key="4">
    <source>
        <dbReference type="Proteomes" id="UP000092484"/>
    </source>
</evidence>
<dbReference type="Gene3D" id="2.160.20.10">
    <property type="entry name" value="Single-stranded right-handed beta-helix, Pectin lyase-like"/>
    <property type="match status" value="1"/>
</dbReference>
<evidence type="ECO:0000313" key="3">
    <source>
        <dbReference type="EMBL" id="OBV10016.1"/>
    </source>
</evidence>
<gene>
    <name evidence="3" type="ORF">I603_2577</name>
</gene>
<proteinExistence type="predicted"/>
<evidence type="ECO:0000256" key="1">
    <source>
        <dbReference type="SAM" id="MobiDB-lite"/>
    </source>
</evidence>
<dbReference type="InterPro" id="IPR012334">
    <property type="entry name" value="Pectin_lyas_fold"/>
</dbReference>
<name>A0A1A7BE31_9SPHN</name>